<dbReference type="OrthoDB" id="5429442at2759"/>
<proteinExistence type="predicted"/>
<gene>
    <name evidence="1" type="ORF">BDV25DRAFT_125962</name>
</gene>
<protein>
    <submittedName>
        <fullName evidence="1">Uncharacterized protein</fullName>
    </submittedName>
</protein>
<name>A0A5N6UAM2_ASPAV</name>
<accession>A0A5N6UAM2</accession>
<dbReference type="Proteomes" id="UP000325780">
    <property type="component" value="Unassembled WGS sequence"/>
</dbReference>
<keyword evidence="2" id="KW-1185">Reference proteome</keyword>
<organism evidence="1 2">
    <name type="scientific">Aspergillus avenaceus</name>
    <dbReference type="NCBI Taxonomy" id="36643"/>
    <lineage>
        <taxon>Eukaryota</taxon>
        <taxon>Fungi</taxon>
        <taxon>Dikarya</taxon>
        <taxon>Ascomycota</taxon>
        <taxon>Pezizomycotina</taxon>
        <taxon>Eurotiomycetes</taxon>
        <taxon>Eurotiomycetidae</taxon>
        <taxon>Eurotiales</taxon>
        <taxon>Aspergillaceae</taxon>
        <taxon>Aspergillus</taxon>
        <taxon>Aspergillus subgen. Circumdati</taxon>
    </lineage>
</organism>
<dbReference type="AlphaFoldDB" id="A0A5N6UAM2"/>
<sequence length="530" mass="59713">MSGETNAHLKTSLGGFSEITAMSQRSINIAVDNLRKQYPDINTISIENDRGDQLDATIDHSEISLHVTGADRSSLEYRVYFESGTLSFFAKTPLSYDVTGWLIVFDVDLNTDKLASGSDEETRVKALLDQAGDYWIASLFIVFNGKNIFVHFSLDRCDLKGADMSQDYLNSFGALLAKWYVNDGPFTDQQKRTIGYGLQTAKPDTVNSQAPSFPPTSLKFQTYEYIAPGQKDPKEGIPDGDNNVLLYLQMTGNHDFPSGAILNYSGNFVPDGMRGTMCFERNIIWDQYLLRETEPQLLHMLNRSTYLWVDSGSVSDPFHPEFKIGMGDTSHPGNLGFFQWNSVNGQPMNWEWQPKNSEQHIDKIYDGTTENHLSTSSNSSAIYASGESHINVQVDFGEGMIVPTGYKYKLHIWIEWSTEITLEAVEDGGLQVSLNLDDDTFNVRSDPVYYDGNYIGLTRQQVVERQEKIVDNLKAYLTKLPLHDAEKQLQANLKSAARFVVPGIGRLHYKNPVFNDHGDLMIEVDYRTDN</sequence>
<reference evidence="1 2" key="1">
    <citation type="submission" date="2019-04" db="EMBL/GenBank/DDBJ databases">
        <title>Friends and foes A comparative genomics study of 23 Aspergillus species from section Flavi.</title>
        <authorList>
            <consortium name="DOE Joint Genome Institute"/>
            <person name="Kjaerbolling I."/>
            <person name="Vesth T."/>
            <person name="Frisvad J.C."/>
            <person name="Nybo J.L."/>
            <person name="Theobald S."/>
            <person name="Kildgaard S."/>
            <person name="Isbrandt T."/>
            <person name="Kuo A."/>
            <person name="Sato A."/>
            <person name="Lyhne E.K."/>
            <person name="Kogle M.E."/>
            <person name="Wiebenga A."/>
            <person name="Kun R.S."/>
            <person name="Lubbers R.J."/>
            <person name="Makela M.R."/>
            <person name="Barry K."/>
            <person name="Chovatia M."/>
            <person name="Clum A."/>
            <person name="Daum C."/>
            <person name="Haridas S."/>
            <person name="He G."/>
            <person name="LaButti K."/>
            <person name="Lipzen A."/>
            <person name="Mondo S."/>
            <person name="Riley R."/>
            <person name="Salamov A."/>
            <person name="Simmons B.A."/>
            <person name="Magnuson J.K."/>
            <person name="Henrissat B."/>
            <person name="Mortensen U.H."/>
            <person name="Larsen T.O."/>
            <person name="Devries R.P."/>
            <person name="Grigoriev I.V."/>
            <person name="Machida M."/>
            <person name="Baker S.E."/>
            <person name="Andersen M.R."/>
        </authorList>
    </citation>
    <scope>NUCLEOTIDE SEQUENCE [LARGE SCALE GENOMIC DNA]</scope>
    <source>
        <strain evidence="1 2">IBT 18842</strain>
    </source>
</reference>
<dbReference type="EMBL" id="ML742023">
    <property type="protein sequence ID" value="KAE8155241.1"/>
    <property type="molecule type" value="Genomic_DNA"/>
</dbReference>
<evidence type="ECO:0000313" key="1">
    <source>
        <dbReference type="EMBL" id="KAE8155241.1"/>
    </source>
</evidence>
<evidence type="ECO:0000313" key="2">
    <source>
        <dbReference type="Proteomes" id="UP000325780"/>
    </source>
</evidence>